<dbReference type="InterPro" id="IPR041667">
    <property type="entry name" value="Cupin_8"/>
</dbReference>
<dbReference type="Pfam" id="PF13621">
    <property type="entry name" value="Cupin_8"/>
    <property type="match status" value="1"/>
</dbReference>
<feature type="chain" id="PRO_5034039778" evidence="1">
    <location>
        <begin position="19"/>
        <end position="432"/>
    </location>
</feature>
<dbReference type="SUPFAM" id="SSF51197">
    <property type="entry name" value="Clavaminate synthase-like"/>
    <property type="match status" value="1"/>
</dbReference>
<feature type="signal peptide" evidence="1">
    <location>
        <begin position="1"/>
        <end position="18"/>
    </location>
</feature>
<dbReference type="PROSITE" id="PS51184">
    <property type="entry name" value="JMJC"/>
    <property type="match status" value="1"/>
</dbReference>
<evidence type="ECO:0000313" key="4">
    <source>
        <dbReference type="RefSeq" id="XP_022295582.1"/>
    </source>
</evidence>
<evidence type="ECO:0000313" key="3">
    <source>
        <dbReference type="Proteomes" id="UP000694844"/>
    </source>
</evidence>
<dbReference type="GeneID" id="111105527"/>
<protein>
    <submittedName>
        <fullName evidence="4">tRNA wybutosine-synthesizing protein 5-like isoform X1</fullName>
    </submittedName>
</protein>
<proteinExistence type="predicted"/>
<dbReference type="Proteomes" id="UP000694844">
    <property type="component" value="Chromosome 7"/>
</dbReference>
<feature type="domain" description="JmjC" evidence="2">
    <location>
        <begin position="144"/>
        <end position="307"/>
    </location>
</feature>
<dbReference type="SMART" id="SM00558">
    <property type="entry name" value="JmjC"/>
    <property type="match status" value="1"/>
</dbReference>
<dbReference type="OrthoDB" id="415358at2759"/>
<evidence type="ECO:0000256" key="1">
    <source>
        <dbReference type="SAM" id="SignalP"/>
    </source>
</evidence>
<dbReference type="InterPro" id="IPR003347">
    <property type="entry name" value="JmjC_dom"/>
</dbReference>
<dbReference type="PANTHER" id="PTHR12461:SF18">
    <property type="entry name" value="JMJC DOMAIN-CONTAINING PROTEIN"/>
    <property type="match status" value="1"/>
</dbReference>
<name>A0A8B8AWF1_CRAVI</name>
<sequence length="432" mass="50145">MKIETCFLIVLAFVFTHTRELTQEPGHLKPFGFAKSTQTCDEVDNFPPPDVFFNEYVFKRKPLVMRNAAKLSPAFRTWTDDYFLQVEEPSNHLVSVETEKKEDRSQEVREMPFSEFVSSYNTSGIYMVNPVPPFIRRHLDGYLKADPAPAHRARAPLFKILQDIILPCCMQCPFIVEGKLVENIMWFSSGGTKSVVHTDSVENINCLYRGDKQFVMVDPDEYGDKVDIDHPEGSYSGVDVDSVDYTNYPGLADVEFYTINITAGDCLFIPYKWIHQVRSFGNNLAVNIWWNHFIPKDVSLESCNKDCDLQMTLRRVDFRGFDQVMESVDAIKDHVYALVSRLTDCDYNKFLNGLIGEDIKFLKDNNIPYDLLMRKMFQEMDLDEDGYIHEKELDKLEEQSWVRVQQIMEEFSSLIKDAESLDNGEFRFKDEL</sequence>
<dbReference type="PANTHER" id="PTHR12461">
    <property type="entry name" value="HYPOXIA-INDUCIBLE FACTOR 1 ALPHA INHIBITOR-RELATED"/>
    <property type="match status" value="1"/>
</dbReference>
<keyword evidence="1" id="KW-0732">Signal</keyword>
<dbReference type="AlphaFoldDB" id="A0A8B8AWF1"/>
<dbReference type="RefSeq" id="XP_022295582.1">
    <property type="nucleotide sequence ID" value="XM_022439874.1"/>
</dbReference>
<organism evidence="3 4">
    <name type="scientific">Crassostrea virginica</name>
    <name type="common">Eastern oyster</name>
    <dbReference type="NCBI Taxonomy" id="6565"/>
    <lineage>
        <taxon>Eukaryota</taxon>
        <taxon>Metazoa</taxon>
        <taxon>Spiralia</taxon>
        <taxon>Lophotrochozoa</taxon>
        <taxon>Mollusca</taxon>
        <taxon>Bivalvia</taxon>
        <taxon>Autobranchia</taxon>
        <taxon>Pteriomorphia</taxon>
        <taxon>Ostreida</taxon>
        <taxon>Ostreoidea</taxon>
        <taxon>Ostreidae</taxon>
        <taxon>Crassostrea</taxon>
    </lineage>
</organism>
<accession>A0A8B8AWF1</accession>
<evidence type="ECO:0000259" key="2">
    <source>
        <dbReference type="PROSITE" id="PS51184"/>
    </source>
</evidence>
<dbReference type="KEGG" id="cvn:111105527"/>
<reference evidence="4" key="1">
    <citation type="submission" date="2025-08" db="UniProtKB">
        <authorList>
            <consortium name="RefSeq"/>
        </authorList>
    </citation>
    <scope>IDENTIFICATION</scope>
    <source>
        <tissue evidence="4">Whole sample</tissue>
    </source>
</reference>
<keyword evidence="3" id="KW-1185">Reference proteome</keyword>
<dbReference type="Gene3D" id="2.60.120.650">
    <property type="entry name" value="Cupin"/>
    <property type="match status" value="1"/>
</dbReference>
<gene>
    <name evidence="4" type="primary">LOC111105527</name>
</gene>